<dbReference type="PANTHER" id="PTHR42663">
    <property type="entry name" value="HYDROLASE C777.06C-RELATED-RELATED"/>
    <property type="match status" value="1"/>
</dbReference>
<dbReference type="Pfam" id="PF12706">
    <property type="entry name" value="Lactamase_B_2"/>
    <property type="match status" value="1"/>
</dbReference>
<organism evidence="2 3">
    <name type="scientific">Myroides profundi</name>
    <dbReference type="NCBI Taxonomy" id="480520"/>
    <lineage>
        <taxon>Bacteria</taxon>
        <taxon>Pseudomonadati</taxon>
        <taxon>Bacteroidota</taxon>
        <taxon>Flavobacteriia</taxon>
        <taxon>Flavobacteriales</taxon>
        <taxon>Flavobacteriaceae</taxon>
        <taxon>Myroides</taxon>
    </lineage>
</organism>
<protein>
    <submittedName>
        <fullName evidence="2">Phosphoribosyl 1,2-cyclic phosphate phosphodiesterase</fullName>
    </submittedName>
</protein>
<gene>
    <name evidence="2" type="ORF">SAMN04488089_10232</name>
</gene>
<dbReference type="Proteomes" id="UP000183496">
    <property type="component" value="Unassembled WGS sequence"/>
</dbReference>
<dbReference type="SUPFAM" id="SSF56281">
    <property type="entry name" value="Metallo-hydrolase/oxidoreductase"/>
    <property type="match status" value="1"/>
</dbReference>
<name>A0AAJ4W1R3_MYRPR</name>
<dbReference type="AlphaFoldDB" id="A0AAJ4W1R3"/>
<dbReference type="EMBL" id="FOFY01000002">
    <property type="protein sequence ID" value="SEQ19678.1"/>
    <property type="molecule type" value="Genomic_DNA"/>
</dbReference>
<sequence length="261" mass="29729">MWKIYVILEVYFLGTGTSQGIPIIGIDHPVAHSIDSRDKRLRTSVLVKWDEHTILIDCGPDFRQQMLTAGCSKLDAIFFTHEHADHIAGLDEIRPLTILHGSLPIYAQERVIKALERRYDYIFTKEDRYPGAPSVEEHSITSQDTITIGEKTIIPIDVMHGPLPILGYRLGDLVYITDAKYITDEEVEKIKGCKVLIVNALRIKDHPTHFSLEESLAFIDKIKPEKAYLTHIAQDLGFHKDVENILPKDVYLAYDNLKITI</sequence>
<feature type="domain" description="Metallo-beta-lactamase" evidence="1">
    <location>
        <begin position="41"/>
        <end position="231"/>
    </location>
</feature>
<dbReference type="SMART" id="SM00849">
    <property type="entry name" value="Lactamase_B"/>
    <property type="match status" value="1"/>
</dbReference>
<dbReference type="PANTHER" id="PTHR42663:SF6">
    <property type="entry name" value="HYDROLASE C777.06C-RELATED"/>
    <property type="match status" value="1"/>
</dbReference>
<evidence type="ECO:0000313" key="3">
    <source>
        <dbReference type="Proteomes" id="UP000183496"/>
    </source>
</evidence>
<dbReference type="InterPro" id="IPR001279">
    <property type="entry name" value="Metallo-B-lactamas"/>
</dbReference>
<accession>A0AAJ4W1R3</accession>
<proteinExistence type="predicted"/>
<dbReference type="RefSeq" id="WP_082027822.1">
    <property type="nucleotide sequence ID" value="NZ_CP010817.1"/>
</dbReference>
<dbReference type="Gene3D" id="3.60.15.10">
    <property type="entry name" value="Ribonuclease Z/Hydroxyacylglutathione hydrolase-like"/>
    <property type="match status" value="1"/>
</dbReference>
<dbReference type="CDD" id="cd16279">
    <property type="entry name" value="metallo-hydrolase-like_MBL-fold"/>
    <property type="match status" value="1"/>
</dbReference>
<dbReference type="InterPro" id="IPR036866">
    <property type="entry name" value="RibonucZ/Hydroxyglut_hydro"/>
</dbReference>
<keyword evidence="3" id="KW-1185">Reference proteome</keyword>
<comment type="caution">
    <text evidence="2">The sequence shown here is derived from an EMBL/GenBank/DDBJ whole genome shotgun (WGS) entry which is preliminary data.</text>
</comment>
<evidence type="ECO:0000259" key="1">
    <source>
        <dbReference type="SMART" id="SM00849"/>
    </source>
</evidence>
<reference evidence="2 3" key="1">
    <citation type="submission" date="2016-10" db="EMBL/GenBank/DDBJ databases">
        <authorList>
            <person name="Varghese N."/>
            <person name="Submissions S."/>
        </authorList>
    </citation>
    <scope>NUCLEOTIDE SEQUENCE [LARGE SCALE GENOMIC DNA]</scope>
    <source>
        <strain evidence="3">DSM 19823 / KCTC 23066 / CCTCC M 208030 / D25</strain>
    </source>
</reference>
<evidence type="ECO:0000313" key="2">
    <source>
        <dbReference type="EMBL" id="SEQ19678.1"/>
    </source>
</evidence>